<dbReference type="Proteomes" id="UP000183994">
    <property type="component" value="Unassembled WGS sequence"/>
</dbReference>
<dbReference type="RefSeq" id="WP_073478578.1">
    <property type="nucleotide sequence ID" value="NZ_FQZU01000044.1"/>
</dbReference>
<gene>
    <name evidence="1" type="ORF">SAMN02745216_04590</name>
</gene>
<dbReference type="AlphaFoldDB" id="A0A1M6XRA5"/>
<dbReference type="EMBL" id="FQZU01000044">
    <property type="protein sequence ID" value="SHL08466.1"/>
    <property type="molecule type" value="Genomic_DNA"/>
</dbReference>
<evidence type="ECO:0000313" key="2">
    <source>
        <dbReference type="Proteomes" id="UP000183994"/>
    </source>
</evidence>
<sequence>MDGQSANTTGCSCKEKEYVWRDGMRFLRTRAGLVFYPEYNPNNRKHSCPDCAVCAFCADARCSACLGQGGE</sequence>
<evidence type="ECO:0000313" key="1">
    <source>
        <dbReference type="EMBL" id="SHL08466.1"/>
    </source>
</evidence>
<keyword evidence="2" id="KW-1185">Reference proteome</keyword>
<name>A0A1M6XRA5_9BACT</name>
<proteinExistence type="predicted"/>
<protein>
    <submittedName>
        <fullName evidence="1">Uncharacterized protein</fullName>
    </submittedName>
</protein>
<reference evidence="2" key="1">
    <citation type="submission" date="2016-11" db="EMBL/GenBank/DDBJ databases">
        <authorList>
            <person name="Varghese N."/>
            <person name="Submissions S."/>
        </authorList>
    </citation>
    <scope>NUCLEOTIDE SEQUENCE [LARGE SCALE GENOMIC DNA]</scope>
    <source>
        <strain evidence="2">DSM 16219</strain>
    </source>
</reference>
<dbReference type="STRING" id="1121393.SAMN02745216_04590"/>
<dbReference type="OrthoDB" id="5398658at2"/>
<organism evidence="1 2">
    <name type="scientific">Desulfatibacillum alkenivorans DSM 16219</name>
    <dbReference type="NCBI Taxonomy" id="1121393"/>
    <lineage>
        <taxon>Bacteria</taxon>
        <taxon>Pseudomonadati</taxon>
        <taxon>Thermodesulfobacteriota</taxon>
        <taxon>Desulfobacteria</taxon>
        <taxon>Desulfobacterales</taxon>
        <taxon>Desulfatibacillaceae</taxon>
        <taxon>Desulfatibacillum</taxon>
    </lineage>
</organism>
<accession>A0A1M6XRA5</accession>